<feature type="non-terminal residue" evidence="2">
    <location>
        <position position="116"/>
    </location>
</feature>
<keyword evidence="3" id="KW-1185">Reference proteome</keyword>
<feature type="domain" description="Condensation" evidence="1">
    <location>
        <begin position="3"/>
        <end position="111"/>
    </location>
</feature>
<accession>A0ABS1Q977</accession>
<dbReference type="Gene3D" id="3.30.559.10">
    <property type="entry name" value="Chloramphenicol acetyltransferase-like domain"/>
    <property type="match status" value="1"/>
</dbReference>
<dbReference type="EMBL" id="JAERRG010000235">
    <property type="protein sequence ID" value="MBL1121221.1"/>
    <property type="molecule type" value="Genomic_DNA"/>
</dbReference>
<evidence type="ECO:0000259" key="1">
    <source>
        <dbReference type="Pfam" id="PF00668"/>
    </source>
</evidence>
<comment type="caution">
    <text evidence="2">The sequence shown here is derived from an EMBL/GenBank/DDBJ whole genome shotgun (WGS) entry which is preliminary data.</text>
</comment>
<dbReference type="Proteomes" id="UP000621510">
    <property type="component" value="Unassembled WGS sequence"/>
</dbReference>
<evidence type="ECO:0000313" key="2">
    <source>
        <dbReference type="EMBL" id="MBL1121221.1"/>
    </source>
</evidence>
<dbReference type="InterPro" id="IPR023213">
    <property type="entry name" value="CAT-like_dom_sf"/>
</dbReference>
<reference evidence="2 3" key="1">
    <citation type="submission" date="2021-01" db="EMBL/GenBank/DDBJ databases">
        <title>WGS of actinomycetes isolated from Thailand.</title>
        <authorList>
            <person name="Thawai C."/>
        </authorList>
    </citation>
    <scope>NUCLEOTIDE SEQUENCE [LARGE SCALE GENOMIC DNA]</scope>
    <source>
        <strain evidence="2 3">CA3R110</strain>
    </source>
</reference>
<dbReference type="PANTHER" id="PTHR45527:SF1">
    <property type="entry name" value="FATTY ACID SYNTHASE"/>
    <property type="match status" value="1"/>
</dbReference>
<protein>
    <submittedName>
        <fullName evidence="2">Non-ribosomal peptide synthetase module</fullName>
    </submittedName>
</protein>
<dbReference type="PANTHER" id="PTHR45527">
    <property type="entry name" value="NONRIBOSOMAL PEPTIDE SYNTHETASE"/>
    <property type="match status" value="1"/>
</dbReference>
<evidence type="ECO:0000313" key="3">
    <source>
        <dbReference type="Proteomes" id="UP000621510"/>
    </source>
</evidence>
<name>A0ABS1Q977_9ACTN</name>
<dbReference type="InterPro" id="IPR001242">
    <property type="entry name" value="Condensation_dom"/>
</dbReference>
<proteinExistence type="predicted"/>
<dbReference type="SUPFAM" id="SSF52777">
    <property type="entry name" value="CoA-dependent acyltransferases"/>
    <property type="match status" value="1"/>
</dbReference>
<organism evidence="2 3">
    <name type="scientific">Streptomyces endocoffeicus</name>
    <dbReference type="NCBI Taxonomy" id="2898945"/>
    <lineage>
        <taxon>Bacteria</taxon>
        <taxon>Bacillati</taxon>
        <taxon>Actinomycetota</taxon>
        <taxon>Actinomycetes</taxon>
        <taxon>Kitasatosporales</taxon>
        <taxon>Streptomycetaceae</taxon>
        <taxon>Streptomyces</taxon>
    </lineage>
</organism>
<sequence>EGLLRRYPHVGAGFVHEGVSVPVQVVSGGVRVPWREEDLRGLGEAEAEGVFERWLAEDRVDRFDLARPPLLRFALFRLGEERFRLVMTNHHILLDGWSTPLVVRDLFALYERPGGE</sequence>
<gene>
    <name evidence="2" type="ORF">JK364_54755</name>
</gene>
<feature type="non-terminal residue" evidence="2">
    <location>
        <position position="1"/>
    </location>
</feature>
<dbReference type="Pfam" id="PF00668">
    <property type="entry name" value="Condensation"/>
    <property type="match status" value="1"/>
</dbReference>